<accession>A0A2P2QSV3</accession>
<evidence type="ECO:0000313" key="1">
    <source>
        <dbReference type="EMBL" id="MBX69954.1"/>
    </source>
</evidence>
<name>A0A2P2QSV3_RHIMU</name>
<dbReference type="EMBL" id="GGEC01089470">
    <property type="protein sequence ID" value="MBX69954.1"/>
    <property type="molecule type" value="Transcribed_RNA"/>
</dbReference>
<proteinExistence type="predicted"/>
<reference evidence="1" key="1">
    <citation type="submission" date="2018-02" db="EMBL/GenBank/DDBJ databases">
        <title>Rhizophora mucronata_Transcriptome.</title>
        <authorList>
            <person name="Meera S.P."/>
            <person name="Sreeshan A."/>
            <person name="Augustine A."/>
        </authorList>
    </citation>
    <scope>NUCLEOTIDE SEQUENCE</scope>
    <source>
        <tissue evidence="1">Leaf</tissue>
    </source>
</reference>
<sequence length="65" mass="7784">MFAYIDNKRKKKFHPHFVTNYSSAIDFCDLNFKFFDMDGAFFLERGNKIATSKRKQCILRENPLE</sequence>
<protein>
    <submittedName>
        <fullName evidence="1">Uncharacterized protein</fullName>
    </submittedName>
</protein>
<organism evidence="1">
    <name type="scientific">Rhizophora mucronata</name>
    <name type="common">Asiatic mangrove</name>
    <dbReference type="NCBI Taxonomy" id="61149"/>
    <lineage>
        <taxon>Eukaryota</taxon>
        <taxon>Viridiplantae</taxon>
        <taxon>Streptophyta</taxon>
        <taxon>Embryophyta</taxon>
        <taxon>Tracheophyta</taxon>
        <taxon>Spermatophyta</taxon>
        <taxon>Magnoliopsida</taxon>
        <taxon>eudicotyledons</taxon>
        <taxon>Gunneridae</taxon>
        <taxon>Pentapetalae</taxon>
        <taxon>rosids</taxon>
        <taxon>fabids</taxon>
        <taxon>Malpighiales</taxon>
        <taxon>Rhizophoraceae</taxon>
        <taxon>Rhizophora</taxon>
    </lineage>
</organism>
<dbReference type="AlphaFoldDB" id="A0A2P2QSV3"/>